<dbReference type="EMBL" id="JAPQKH010000007">
    <property type="protein sequence ID" value="KAJ5087659.1"/>
    <property type="molecule type" value="Genomic_DNA"/>
</dbReference>
<dbReference type="Proteomes" id="UP001149165">
    <property type="component" value="Unassembled WGS sequence"/>
</dbReference>
<reference evidence="1" key="1">
    <citation type="submission" date="2022-11" db="EMBL/GenBank/DDBJ databases">
        <authorList>
            <person name="Petersen C."/>
        </authorList>
    </citation>
    <scope>NUCLEOTIDE SEQUENCE</scope>
    <source>
        <strain evidence="1">IBT 30069</strain>
    </source>
</reference>
<dbReference type="Gene3D" id="3.40.50.150">
    <property type="entry name" value="Vaccinia Virus protein VP39"/>
    <property type="match status" value="1"/>
</dbReference>
<protein>
    <recommendedName>
        <fullName evidence="3">Methyltransferase domain-containing protein</fullName>
    </recommendedName>
</protein>
<sequence>MSSSSSAQGVPSSSKASFRLADGIGYGLQQDHQSVIRLNLQHYLWREVFGFHIHPAIPSEPEKIVDVACGSALWMIDVARQLPHAQLDGLDIDLTQAPQPEWLPSNITLSHWDLFNDIPAGMEAKYDVVHVRLLVLVLSGLDPMPVIRRLLQLVKPGGYIQWDELDCVNMRVKKLDSAADESAPALEEIKEASHAGGRHDWALDLPRLLTEGGFQDAKIDYYDDPPELVRAFNDLHLLTMQEFASKLENRGQHEAAARFVHLIQTGYQEGVKGAALCIPRVVVVAQRPVEST</sequence>
<dbReference type="InterPro" id="IPR029063">
    <property type="entry name" value="SAM-dependent_MTases_sf"/>
</dbReference>
<comment type="caution">
    <text evidence="1">The sequence shown here is derived from an EMBL/GenBank/DDBJ whole genome shotgun (WGS) entry which is preliminary data.</text>
</comment>
<gene>
    <name evidence="1" type="ORF">N7456_011275</name>
</gene>
<dbReference type="AlphaFoldDB" id="A0A9W9JZJ1"/>
<dbReference type="PANTHER" id="PTHR43591">
    <property type="entry name" value="METHYLTRANSFERASE"/>
    <property type="match status" value="1"/>
</dbReference>
<evidence type="ECO:0000313" key="1">
    <source>
        <dbReference type="EMBL" id="KAJ5087659.1"/>
    </source>
</evidence>
<evidence type="ECO:0000313" key="2">
    <source>
        <dbReference type="Proteomes" id="UP001149165"/>
    </source>
</evidence>
<dbReference type="PANTHER" id="PTHR43591:SF96">
    <property type="entry name" value="PUTATIVE-RELATED"/>
    <property type="match status" value="1"/>
</dbReference>
<dbReference type="OrthoDB" id="417697at2759"/>
<name>A0A9W9JZJ1_9EURO</name>
<dbReference type="SUPFAM" id="SSF53335">
    <property type="entry name" value="S-adenosyl-L-methionine-dependent methyltransferases"/>
    <property type="match status" value="1"/>
</dbReference>
<keyword evidence="2" id="KW-1185">Reference proteome</keyword>
<dbReference type="CDD" id="cd02440">
    <property type="entry name" value="AdoMet_MTases"/>
    <property type="match status" value="1"/>
</dbReference>
<organism evidence="1 2">
    <name type="scientific">Penicillium angulare</name>
    <dbReference type="NCBI Taxonomy" id="116970"/>
    <lineage>
        <taxon>Eukaryota</taxon>
        <taxon>Fungi</taxon>
        <taxon>Dikarya</taxon>
        <taxon>Ascomycota</taxon>
        <taxon>Pezizomycotina</taxon>
        <taxon>Eurotiomycetes</taxon>
        <taxon>Eurotiomycetidae</taxon>
        <taxon>Eurotiales</taxon>
        <taxon>Aspergillaceae</taxon>
        <taxon>Penicillium</taxon>
    </lineage>
</organism>
<proteinExistence type="predicted"/>
<evidence type="ECO:0008006" key="3">
    <source>
        <dbReference type="Google" id="ProtNLM"/>
    </source>
</evidence>
<reference evidence="1" key="2">
    <citation type="journal article" date="2023" name="IMA Fungus">
        <title>Comparative genomic study of the Penicillium genus elucidates a diverse pangenome and 15 lateral gene transfer events.</title>
        <authorList>
            <person name="Petersen C."/>
            <person name="Sorensen T."/>
            <person name="Nielsen M.R."/>
            <person name="Sondergaard T.E."/>
            <person name="Sorensen J.L."/>
            <person name="Fitzpatrick D.A."/>
            <person name="Frisvad J.C."/>
            <person name="Nielsen K.L."/>
        </authorList>
    </citation>
    <scope>NUCLEOTIDE SEQUENCE</scope>
    <source>
        <strain evidence="1">IBT 30069</strain>
    </source>
</reference>
<accession>A0A9W9JZJ1</accession>